<gene>
    <name evidence="2" type="ORF">SAMN05421742_1013</name>
</gene>
<evidence type="ECO:0000256" key="1">
    <source>
        <dbReference type="SAM" id="Phobius"/>
    </source>
</evidence>
<feature type="transmembrane region" description="Helical" evidence="1">
    <location>
        <begin position="28"/>
        <end position="49"/>
    </location>
</feature>
<keyword evidence="1" id="KW-0472">Membrane</keyword>
<reference evidence="3" key="1">
    <citation type="submission" date="2016-10" db="EMBL/GenBank/DDBJ databases">
        <authorList>
            <person name="Varghese N."/>
            <person name="Submissions S."/>
        </authorList>
    </citation>
    <scope>NUCLEOTIDE SEQUENCE [LARGE SCALE GENOMIC DNA]</scope>
    <source>
        <strain evidence="3">930I</strain>
    </source>
</reference>
<dbReference type="STRING" id="83401.SAMN05421742_1013"/>
<protein>
    <submittedName>
        <fullName evidence="2">Uncharacterized protein</fullName>
    </submittedName>
</protein>
<dbReference type="RefSeq" id="WP_176787490.1">
    <property type="nucleotide sequence ID" value="NZ_FNCV01000001.1"/>
</dbReference>
<evidence type="ECO:0000313" key="3">
    <source>
        <dbReference type="Proteomes" id="UP000217076"/>
    </source>
</evidence>
<evidence type="ECO:0000313" key="2">
    <source>
        <dbReference type="EMBL" id="SDG34925.1"/>
    </source>
</evidence>
<dbReference type="Proteomes" id="UP000217076">
    <property type="component" value="Unassembled WGS sequence"/>
</dbReference>
<keyword evidence="3" id="KW-1185">Reference proteome</keyword>
<keyword evidence="1" id="KW-1133">Transmembrane helix</keyword>
<keyword evidence="1" id="KW-0812">Transmembrane</keyword>
<name>A0A1G7TI42_9PROT</name>
<dbReference type="AlphaFoldDB" id="A0A1G7TI42"/>
<proteinExistence type="predicted"/>
<accession>A0A1G7TI42</accession>
<organism evidence="2 3">
    <name type="scientific">Roseospirillum parvum</name>
    <dbReference type="NCBI Taxonomy" id="83401"/>
    <lineage>
        <taxon>Bacteria</taxon>
        <taxon>Pseudomonadati</taxon>
        <taxon>Pseudomonadota</taxon>
        <taxon>Alphaproteobacteria</taxon>
        <taxon>Rhodospirillales</taxon>
        <taxon>Rhodospirillaceae</taxon>
        <taxon>Roseospirillum</taxon>
    </lineage>
</organism>
<sequence length="54" mass="5927">MLNFSELLDHLWSLWMGLFTWAPFGETYLAVLALVSVVAGLGYTVAHIMGTADP</sequence>
<dbReference type="EMBL" id="FNCV01000001">
    <property type="protein sequence ID" value="SDG34925.1"/>
    <property type="molecule type" value="Genomic_DNA"/>
</dbReference>